<evidence type="ECO:0000256" key="7">
    <source>
        <dbReference type="SAM" id="Phobius"/>
    </source>
</evidence>
<dbReference type="GO" id="GO:0006508">
    <property type="term" value="P:proteolysis"/>
    <property type="evidence" value="ECO:0007669"/>
    <property type="project" value="UniProtKB-KW"/>
</dbReference>
<keyword evidence="4" id="KW-0720">Serine protease</keyword>
<evidence type="ECO:0000256" key="4">
    <source>
        <dbReference type="ARBA" id="ARBA00022825"/>
    </source>
</evidence>
<evidence type="ECO:0000256" key="5">
    <source>
        <dbReference type="PROSITE-ProRule" id="PRU01240"/>
    </source>
</evidence>
<dbReference type="PANTHER" id="PTHR43806">
    <property type="entry name" value="PEPTIDASE S8"/>
    <property type="match status" value="1"/>
</dbReference>
<dbReference type="PROSITE" id="PS51892">
    <property type="entry name" value="SUBTILASE"/>
    <property type="match status" value="1"/>
</dbReference>
<feature type="domain" description="Peptidase S8/S53" evidence="9">
    <location>
        <begin position="66"/>
        <end position="303"/>
    </location>
</feature>
<keyword evidence="2" id="KW-0645">Protease</keyword>
<feature type="signal peptide" evidence="8">
    <location>
        <begin position="1"/>
        <end position="26"/>
    </location>
</feature>
<dbReference type="EMBL" id="JACHJW010000001">
    <property type="protein sequence ID" value="MBB4957134.1"/>
    <property type="molecule type" value="Genomic_DNA"/>
</dbReference>
<keyword evidence="7" id="KW-0812">Transmembrane</keyword>
<dbReference type="PRINTS" id="PR00723">
    <property type="entry name" value="SUBTILISIN"/>
</dbReference>
<proteinExistence type="inferred from homology"/>
<dbReference type="SUPFAM" id="SSF52743">
    <property type="entry name" value="Subtilisin-like"/>
    <property type="match status" value="1"/>
</dbReference>
<name>A0A7W7SLS1_9ACTN</name>
<evidence type="ECO:0000256" key="8">
    <source>
        <dbReference type="SAM" id="SignalP"/>
    </source>
</evidence>
<dbReference type="PROSITE" id="PS00136">
    <property type="entry name" value="SUBTILASE_ASP"/>
    <property type="match status" value="1"/>
</dbReference>
<dbReference type="Proteomes" id="UP000578819">
    <property type="component" value="Unassembled WGS sequence"/>
</dbReference>
<dbReference type="InterPro" id="IPR023827">
    <property type="entry name" value="Peptidase_S8_Asp-AS"/>
</dbReference>
<keyword evidence="7" id="KW-0472">Membrane</keyword>
<keyword evidence="7" id="KW-1133">Transmembrane helix</keyword>
<evidence type="ECO:0000256" key="1">
    <source>
        <dbReference type="ARBA" id="ARBA00011073"/>
    </source>
</evidence>
<evidence type="ECO:0000256" key="2">
    <source>
        <dbReference type="ARBA" id="ARBA00022670"/>
    </source>
</evidence>
<dbReference type="AlphaFoldDB" id="A0A7W7SLS1"/>
<evidence type="ECO:0000256" key="6">
    <source>
        <dbReference type="SAM" id="MobiDB-lite"/>
    </source>
</evidence>
<feature type="transmembrane region" description="Helical" evidence="7">
    <location>
        <begin position="350"/>
        <end position="369"/>
    </location>
</feature>
<gene>
    <name evidence="10" type="ORF">FHR38_000867</name>
</gene>
<dbReference type="InterPro" id="IPR050131">
    <property type="entry name" value="Peptidase_S8_subtilisin-like"/>
</dbReference>
<dbReference type="Gene3D" id="3.40.50.200">
    <property type="entry name" value="Peptidase S8/S53 domain"/>
    <property type="match status" value="1"/>
</dbReference>
<comment type="caution">
    <text evidence="5">Lacks conserved residue(s) required for the propagation of feature annotation.</text>
</comment>
<dbReference type="InterPro" id="IPR000209">
    <property type="entry name" value="Peptidase_S8/S53_dom"/>
</dbReference>
<organism evidence="10 11">
    <name type="scientific">Micromonospora polyrhachis</name>
    <dbReference type="NCBI Taxonomy" id="1282883"/>
    <lineage>
        <taxon>Bacteria</taxon>
        <taxon>Bacillati</taxon>
        <taxon>Actinomycetota</taxon>
        <taxon>Actinomycetes</taxon>
        <taxon>Micromonosporales</taxon>
        <taxon>Micromonosporaceae</taxon>
        <taxon>Micromonospora</taxon>
    </lineage>
</organism>
<keyword evidence="11" id="KW-1185">Reference proteome</keyword>
<dbReference type="PROSITE" id="PS00137">
    <property type="entry name" value="SUBTILASE_HIS"/>
    <property type="match status" value="1"/>
</dbReference>
<keyword evidence="3" id="KW-0378">Hydrolase</keyword>
<dbReference type="InterPro" id="IPR015500">
    <property type="entry name" value="Peptidase_S8_subtilisin-rel"/>
</dbReference>
<evidence type="ECO:0000313" key="10">
    <source>
        <dbReference type="EMBL" id="MBB4957134.1"/>
    </source>
</evidence>
<comment type="similarity">
    <text evidence="1 5">Belongs to the peptidase S8 family.</text>
</comment>
<sequence>MRRSLVWVVAALAALWPLTAPGPAAAAEPCSRGRAEGTGPAPGVPWERQWLDLDRVWAMTGTAPSVLVAVVDTGVDRRHPQLRGGTVTGTDLVDGGDGSTDCTGHGTAIASLIGARHDRTVAFAGIAPQTRILPVRVAERIDDDMNPRLVAAGVDWAVSRGAQIVVMAYTLPADSQALRAAVARAVARGVLVVASAGLVANGDGPQGPPVPAIYPGVLGVSAVNGTGSTHEGTLPGSHVDLAAPGADVTAAAPVRGHTNYSSPDMAAAITAGVAALVWADHRDADAVTVVRRLTATADPSPGGWGSPSYGAGILNPVRALSEPIATAENRAATGFTPVAAPTEPNRAPGLLVGVGFAIAALGALGIGILRRARRRATVD</sequence>
<evidence type="ECO:0000259" key="9">
    <source>
        <dbReference type="Pfam" id="PF00082"/>
    </source>
</evidence>
<dbReference type="RefSeq" id="WP_184532961.1">
    <property type="nucleotide sequence ID" value="NZ_JACHJW010000001.1"/>
</dbReference>
<evidence type="ECO:0000256" key="3">
    <source>
        <dbReference type="ARBA" id="ARBA00022801"/>
    </source>
</evidence>
<keyword evidence="8" id="KW-0732">Signal</keyword>
<protein>
    <recommendedName>
        <fullName evidence="9">Peptidase S8/S53 domain-containing protein</fullName>
    </recommendedName>
</protein>
<dbReference type="InterPro" id="IPR036852">
    <property type="entry name" value="Peptidase_S8/S53_dom_sf"/>
</dbReference>
<dbReference type="GO" id="GO:0004252">
    <property type="term" value="F:serine-type endopeptidase activity"/>
    <property type="evidence" value="ECO:0007669"/>
    <property type="project" value="InterPro"/>
</dbReference>
<dbReference type="Pfam" id="PF00082">
    <property type="entry name" value="Peptidase_S8"/>
    <property type="match status" value="1"/>
</dbReference>
<dbReference type="InterPro" id="IPR022398">
    <property type="entry name" value="Peptidase_S8_His-AS"/>
</dbReference>
<reference evidence="10 11" key="1">
    <citation type="submission" date="2020-08" db="EMBL/GenBank/DDBJ databases">
        <title>Sequencing the genomes of 1000 actinobacteria strains.</title>
        <authorList>
            <person name="Klenk H.-P."/>
        </authorList>
    </citation>
    <scope>NUCLEOTIDE SEQUENCE [LARGE SCALE GENOMIC DNA]</scope>
    <source>
        <strain evidence="10 11">DSM 45886</strain>
    </source>
</reference>
<feature type="region of interest" description="Disordered" evidence="6">
    <location>
        <begin position="22"/>
        <end position="45"/>
    </location>
</feature>
<comment type="caution">
    <text evidence="10">The sequence shown here is derived from an EMBL/GenBank/DDBJ whole genome shotgun (WGS) entry which is preliminary data.</text>
</comment>
<accession>A0A7W7SLS1</accession>
<dbReference type="PANTHER" id="PTHR43806:SF11">
    <property type="entry name" value="CEREVISIN-RELATED"/>
    <property type="match status" value="1"/>
</dbReference>
<evidence type="ECO:0000313" key="11">
    <source>
        <dbReference type="Proteomes" id="UP000578819"/>
    </source>
</evidence>
<feature type="chain" id="PRO_5031489567" description="Peptidase S8/S53 domain-containing protein" evidence="8">
    <location>
        <begin position="27"/>
        <end position="379"/>
    </location>
</feature>